<dbReference type="SUPFAM" id="SSF81995">
    <property type="entry name" value="beta-sandwich domain of Sec23/24"/>
    <property type="match status" value="1"/>
</dbReference>
<proteinExistence type="predicted"/>
<dbReference type="Pfam" id="PF00179">
    <property type="entry name" value="UQ_con"/>
    <property type="match status" value="1"/>
</dbReference>
<name>A0ABR4DC26_9PEZI</name>
<dbReference type="EMBL" id="JAZGUE010000004">
    <property type="protein sequence ID" value="KAL2267645.1"/>
    <property type="molecule type" value="Genomic_DNA"/>
</dbReference>
<dbReference type="Proteomes" id="UP001600064">
    <property type="component" value="Unassembled WGS sequence"/>
</dbReference>
<feature type="region of interest" description="Disordered" evidence="1">
    <location>
        <begin position="247"/>
        <end position="320"/>
    </location>
</feature>
<evidence type="ECO:0000313" key="3">
    <source>
        <dbReference type="EMBL" id="KAL2267645.1"/>
    </source>
</evidence>
<organism evidence="3 4">
    <name type="scientific">Remersonia thermophila</name>
    <dbReference type="NCBI Taxonomy" id="72144"/>
    <lineage>
        <taxon>Eukaryota</taxon>
        <taxon>Fungi</taxon>
        <taxon>Dikarya</taxon>
        <taxon>Ascomycota</taxon>
        <taxon>Pezizomycotina</taxon>
        <taxon>Sordariomycetes</taxon>
        <taxon>Sordariomycetidae</taxon>
        <taxon>Sordariales</taxon>
        <taxon>Sordariales incertae sedis</taxon>
        <taxon>Remersonia</taxon>
    </lineage>
</organism>
<evidence type="ECO:0000259" key="2">
    <source>
        <dbReference type="PROSITE" id="PS50127"/>
    </source>
</evidence>
<dbReference type="GeneID" id="98126109"/>
<accession>A0ABR4DC26</accession>
<evidence type="ECO:0000256" key="1">
    <source>
        <dbReference type="SAM" id="MobiDB-lite"/>
    </source>
</evidence>
<keyword evidence="4" id="KW-1185">Reference proteome</keyword>
<gene>
    <name evidence="3" type="ORF">VTJ83DRAFT_4922</name>
</gene>
<dbReference type="CDD" id="cd23814">
    <property type="entry name" value="UEV_AKTIP"/>
    <property type="match status" value="1"/>
</dbReference>
<dbReference type="PROSITE" id="PS50127">
    <property type="entry name" value="UBC_2"/>
    <property type="match status" value="1"/>
</dbReference>
<feature type="compositionally biased region" description="Low complexity" evidence="1">
    <location>
        <begin position="154"/>
        <end position="174"/>
    </location>
</feature>
<feature type="region of interest" description="Disordered" evidence="1">
    <location>
        <begin position="135"/>
        <end position="203"/>
    </location>
</feature>
<dbReference type="SUPFAM" id="SSF54495">
    <property type="entry name" value="UBC-like"/>
    <property type="match status" value="1"/>
</dbReference>
<protein>
    <recommendedName>
        <fullName evidence="2">UBC core domain-containing protein</fullName>
    </recommendedName>
</protein>
<sequence>MSSPISAKMASLPALKRQHLLAEFAGLKQACPKGVYVAPTPGDPSLWTGVLFVQKGPYAPAVLRFHISFPDAYPARPPLVTFSTDLFHPLITPLTTYVYSPDAGSDGAEASAADDERLLPPGGFSLRHGFPGWFGGRARGRGPAPQGGEGGTGSTTAQTAHATPARPVATATGAPGPGRRPGWSGAPPPDVPGYARTRTTGAGAGGAEVSIYDVLRYLRSVFDDEDVLDSVPLEAAGNPNAWLAWRTHRRQQQQAAAAAAAASKGQQPQQQPQQPQQQEQQQEQQQQQQQQQQQPGGPGPEPSAPAGAPGNVNGNALPRRPGEWNWEGVWEDRVKRGIAASLSDGVLFNTSDDVITFLGMDETEVESAKANLLRTLDAAT</sequence>
<feature type="domain" description="UBC core" evidence="2">
    <location>
        <begin position="15"/>
        <end position="93"/>
    </location>
</feature>
<dbReference type="InterPro" id="IPR000608">
    <property type="entry name" value="UBC"/>
</dbReference>
<reference evidence="3 4" key="1">
    <citation type="journal article" date="2024" name="Commun. Biol.">
        <title>Comparative genomic analysis of thermophilic fungi reveals convergent evolutionary adaptations and gene losses.</title>
        <authorList>
            <person name="Steindorff A.S."/>
            <person name="Aguilar-Pontes M.V."/>
            <person name="Robinson A.J."/>
            <person name="Andreopoulos B."/>
            <person name="LaButti K."/>
            <person name="Kuo A."/>
            <person name="Mondo S."/>
            <person name="Riley R."/>
            <person name="Otillar R."/>
            <person name="Haridas S."/>
            <person name="Lipzen A."/>
            <person name="Grimwood J."/>
            <person name="Schmutz J."/>
            <person name="Clum A."/>
            <person name="Reid I.D."/>
            <person name="Moisan M.C."/>
            <person name="Butler G."/>
            <person name="Nguyen T.T.M."/>
            <person name="Dewar K."/>
            <person name="Conant G."/>
            <person name="Drula E."/>
            <person name="Henrissat B."/>
            <person name="Hansel C."/>
            <person name="Singer S."/>
            <person name="Hutchinson M.I."/>
            <person name="de Vries R.P."/>
            <person name="Natvig D.O."/>
            <person name="Powell A.J."/>
            <person name="Tsang A."/>
            <person name="Grigoriev I.V."/>
        </authorList>
    </citation>
    <scope>NUCLEOTIDE SEQUENCE [LARGE SCALE GENOMIC DNA]</scope>
    <source>
        <strain evidence="3 4">ATCC 22073</strain>
    </source>
</reference>
<dbReference type="Gene3D" id="3.10.110.10">
    <property type="entry name" value="Ubiquitin Conjugating Enzyme"/>
    <property type="match status" value="1"/>
</dbReference>
<dbReference type="RefSeq" id="XP_070866372.1">
    <property type="nucleotide sequence ID" value="XM_071011465.1"/>
</dbReference>
<comment type="caution">
    <text evidence="3">The sequence shown here is derived from an EMBL/GenBank/DDBJ whole genome shotgun (WGS) entry which is preliminary data.</text>
</comment>
<dbReference type="InterPro" id="IPR016135">
    <property type="entry name" value="UBQ-conjugating_enzyme/RWD"/>
</dbReference>
<evidence type="ECO:0000313" key="4">
    <source>
        <dbReference type="Proteomes" id="UP001600064"/>
    </source>
</evidence>
<feature type="compositionally biased region" description="Low complexity" evidence="1">
    <location>
        <begin position="252"/>
        <end position="295"/>
    </location>
</feature>